<dbReference type="InterPro" id="IPR028730">
    <property type="entry name" value="ZFYVE26"/>
</dbReference>
<dbReference type="GO" id="GO:0032266">
    <property type="term" value="F:phosphatidylinositol-3-phosphate binding"/>
    <property type="evidence" value="ECO:0007669"/>
    <property type="project" value="InterPro"/>
</dbReference>
<keyword evidence="1" id="KW-0479">Metal-binding</keyword>
<proteinExistence type="predicted"/>
<dbReference type="AlphaFoldDB" id="A0A1B0CF22"/>
<evidence type="ECO:0000256" key="1">
    <source>
        <dbReference type="ARBA" id="ARBA00022723"/>
    </source>
</evidence>
<keyword evidence="2 4" id="KW-0863">Zinc-finger</keyword>
<dbReference type="SMART" id="SM00064">
    <property type="entry name" value="FYVE"/>
    <property type="match status" value="1"/>
</dbReference>
<evidence type="ECO:0000259" key="5">
    <source>
        <dbReference type="PROSITE" id="PS50178"/>
    </source>
</evidence>
<dbReference type="GO" id="GO:0005765">
    <property type="term" value="C:lysosomal membrane"/>
    <property type="evidence" value="ECO:0007669"/>
    <property type="project" value="TreeGrafter"/>
</dbReference>
<dbReference type="GO" id="GO:0000281">
    <property type="term" value="P:mitotic cytokinesis"/>
    <property type="evidence" value="ECO:0007669"/>
    <property type="project" value="InterPro"/>
</dbReference>
<dbReference type="Proteomes" id="UP000092461">
    <property type="component" value="Unassembled WGS sequence"/>
</dbReference>
<dbReference type="GO" id="GO:0032465">
    <property type="term" value="P:regulation of cytokinesis"/>
    <property type="evidence" value="ECO:0007669"/>
    <property type="project" value="TreeGrafter"/>
</dbReference>
<dbReference type="Pfam" id="PF01363">
    <property type="entry name" value="FYVE"/>
    <property type="match status" value="1"/>
</dbReference>
<dbReference type="GO" id="GO:0030496">
    <property type="term" value="C:midbody"/>
    <property type="evidence" value="ECO:0007669"/>
    <property type="project" value="TreeGrafter"/>
</dbReference>
<dbReference type="Gene3D" id="3.30.40.10">
    <property type="entry name" value="Zinc/RING finger domain, C3HC4 (zinc finger)"/>
    <property type="match status" value="1"/>
</dbReference>
<dbReference type="VEuPathDB" id="VectorBase:LLOJ002942"/>
<feature type="domain" description="FYVE-type" evidence="5">
    <location>
        <begin position="407"/>
        <end position="463"/>
    </location>
</feature>
<name>A0A1B0CF22_LUTLO</name>
<organism evidence="6 7">
    <name type="scientific">Lutzomyia longipalpis</name>
    <name type="common">Sand fly</name>
    <dbReference type="NCBI Taxonomy" id="7200"/>
    <lineage>
        <taxon>Eukaryota</taxon>
        <taxon>Metazoa</taxon>
        <taxon>Ecdysozoa</taxon>
        <taxon>Arthropoda</taxon>
        <taxon>Hexapoda</taxon>
        <taxon>Insecta</taxon>
        <taxon>Pterygota</taxon>
        <taxon>Neoptera</taxon>
        <taxon>Endopterygota</taxon>
        <taxon>Diptera</taxon>
        <taxon>Nematocera</taxon>
        <taxon>Psychodoidea</taxon>
        <taxon>Psychodidae</taxon>
        <taxon>Lutzomyia</taxon>
        <taxon>Lutzomyia</taxon>
    </lineage>
</organism>
<evidence type="ECO:0000256" key="4">
    <source>
        <dbReference type="PROSITE-ProRule" id="PRU00091"/>
    </source>
</evidence>
<dbReference type="PROSITE" id="PS50178">
    <property type="entry name" value="ZF_FYVE"/>
    <property type="match status" value="1"/>
</dbReference>
<evidence type="ECO:0000256" key="2">
    <source>
        <dbReference type="ARBA" id="ARBA00022771"/>
    </source>
</evidence>
<accession>A0A1B0CF22</accession>
<evidence type="ECO:0000256" key="3">
    <source>
        <dbReference type="ARBA" id="ARBA00022833"/>
    </source>
</evidence>
<reference evidence="6" key="1">
    <citation type="submission" date="2020-05" db="UniProtKB">
        <authorList>
            <consortium name="EnsemblMetazoa"/>
        </authorList>
    </citation>
    <scope>IDENTIFICATION</scope>
    <source>
        <strain evidence="6">Jacobina</strain>
    </source>
</reference>
<sequence length="613" mass="70616">MQKLQQRKKKQQQLRIPRNSLVQYHPEVQANVLFGQLVECYTSWHKRNLLTVKTNLLENLSENLRSKQIYLIPYARGFTLEIQRQIKIIEFLQIIPQSAICCAIRLAHLFAYPCLSMLLEHHIDLSDVPLVAMQSLLRQESRLNEQITRALGIYREWDEGMQIGAVFSQLLGHKYYESSSMWLRIQPQIDIATHCRGTIEEQLGMHVDRIGEYQSILNCLTHIPIDDTIQLIYSLPSVVLKRDILPTFIPKIHENAPWSVKAQSLIISEVIFREMEVGTKVQFDHHVDHLLTKPLHLIEVLLMNQEWDVLNRAIPALSGYLSTASCPFCHQNQEDFSKNASPDPQEHASNPITMDCLDNLLIVYALQSLDIHIVHHENSTTSSSFEKLSLDFDMPPEAPAKVDWTPDEAVTACMACKSTRFTMLKRRHHCRRCGRVVCKSCSGQRRRIPDMYRNLRVRVCDDCVRWEGKSPPSPPTQRKTRQRPEDDVWILSGDHNEDQMLRDQFTYEDAPSAALCLSILSQHSSDFNVAKFLLWECDRLESLLRPIQLGRCNPEIDYSTIAKMMKCLAIAAKIRVDHPACDNFKLKADIILMVIDAKCESLLPVERLKQAIV</sequence>
<dbReference type="SUPFAM" id="SSF57903">
    <property type="entry name" value="FYVE/PHD zinc finger"/>
    <property type="match status" value="1"/>
</dbReference>
<keyword evidence="3" id="KW-0862">Zinc</keyword>
<dbReference type="GO" id="GO:0000724">
    <property type="term" value="P:double-strand break repair via homologous recombination"/>
    <property type="evidence" value="ECO:0007669"/>
    <property type="project" value="InterPro"/>
</dbReference>
<dbReference type="GO" id="GO:0008270">
    <property type="term" value="F:zinc ion binding"/>
    <property type="evidence" value="ECO:0007669"/>
    <property type="project" value="UniProtKB-KW"/>
</dbReference>
<evidence type="ECO:0000313" key="6">
    <source>
        <dbReference type="EnsemblMetazoa" id="LLOJ002942-PA"/>
    </source>
</evidence>
<dbReference type="VEuPathDB" id="VectorBase:LLONM1_010330"/>
<evidence type="ECO:0000313" key="7">
    <source>
        <dbReference type="Proteomes" id="UP000092461"/>
    </source>
</evidence>
<dbReference type="GO" id="GO:0005813">
    <property type="term" value="C:centrosome"/>
    <property type="evidence" value="ECO:0007669"/>
    <property type="project" value="TreeGrafter"/>
</dbReference>
<dbReference type="PANTHER" id="PTHR46591">
    <property type="entry name" value="ZINC FINGER FYVE DOMAIN-CONTAINING PROTEIN 26"/>
    <property type="match status" value="1"/>
</dbReference>
<dbReference type="InterPro" id="IPR011011">
    <property type="entry name" value="Znf_FYVE_PHD"/>
</dbReference>
<keyword evidence="7" id="KW-1185">Reference proteome</keyword>
<dbReference type="InterPro" id="IPR013083">
    <property type="entry name" value="Znf_RING/FYVE/PHD"/>
</dbReference>
<dbReference type="InterPro" id="IPR000306">
    <property type="entry name" value="Znf_FYVE"/>
</dbReference>
<dbReference type="PANTHER" id="PTHR46591:SF1">
    <property type="entry name" value="ZINC FINGER FYVE DOMAIN-CONTAINING PROTEIN 26"/>
    <property type="match status" value="1"/>
</dbReference>
<dbReference type="InterPro" id="IPR017455">
    <property type="entry name" value="Znf_FYVE-rel"/>
</dbReference>
<dbReference type="EnsemblMetazoa" id="LLOJ002942-RA">
    <property type="protein sequence ID" value="LLOJ002942-PA"/>
    <property type="gene ID" value="LLOJ002942"/>
</dbReference>
<dbReference type="EMBL" id="AJWK01009599">
    <property type="status" value="NOT_ANNOTATED_CDS"/>
    <property type="molecule type" value="Genomic_DNA"/>
</dbReference>
<protein>
    <recommendedName>
        <fullName evidence="5">FYVE-type domain-containing protein</fullName>
    </recommendedName>
</protein>